<dbReference type="EMBL" id="LKEA01000065">
    <property type="protein sequence ID" value="ROV90102.1"/>
    <property type="molecule type" value="Genomic_DNA"/>
</dbReference>
<dbReference type="Proteomes" id="UP000283895">
    <property type="component" value="Unassembled WGS sequence"/>
</dbReference>
<name>A0A423VGM8_9PEZI</name>
<evidence type="ECO:0000256" key="1">
    <source>
        <dbReference type="SAM" id="MobiDB-lite"/>
    </source>
</evidence>
<proteinExistence type="predicted"/>
<feature type="region of interest" description="Disordered" evidence="1">
    <location>
        <begin position="136"/>
        <end position="182"/>
    </location>
</feature>
<dbReference type="OrthoDB" id="5200774at2759"/>
<protein>
    <submittedName>
        <fullName evidence="2">Uncharacterized protein</fullName>
    </submittedName>
</protein>
<dbReference type="AlphaFoldDB" id="A0A423VGM8"/>
<gene>
    <name evidence="2" type="ORF">VMCG_09785</name>
</gene>
<reference evidence="2 3" key="1">
    <citation type="submission" date="2015-09" db="EMBL/GenBank/DDBJ databases">
        <title>Host preference determinants of Valsa canker pathogens revealed by comparative genomics.</title>
        <authorList>
            <person name="Yin Z."/>
            <person name="Huang L."/>
        </authorList>
    </citation>
    <scope>NUCLEOTIDE SEQUENCE [LARGE SCALE GENOMIC DNA]</scope>
    <source>
        <strain evidence="2 3">03-1</strain>
    </source>
</reference>
<organism evidence="2 3">
    <name type="scientific">Cytospora schulzeri</name>
    <dbReference type="NCBI Taxonomy" id="448051"/>
    <lineage>
        <taxon>Eukaryota</taxon>
        <taxon>Fungi</taxon>
        <taxon>Dikarya</taxon>
        <taxon>Ascomycota</taxon>
        <taxon>Pezizomycotina</taxon>
        <taxon>Sordariomycetes</taxon>
        <taxon>Sordariomycetidae</taxon>
        <taxon>Diaporthales</taxon>
        <taxon>Cytosporaceae</taxon>
        <taxon>Cytospora</taxon>
    </lineage>
</organism>
<sequence>MILHPGCEKDWGHQDALEHTLRWNGAKQPDSLPLRRSSVLSIKRRASQPDAARHSEKRRRINKPVVITKQRSAVEKNRSTGDWEHLLKSSLQSLQGLYQKIDVPVIPKSQVLGDRSPLGLVDDDSATMALKAMHHASGCCSEGGINEDDSYNSSSSEIEDSSDSDNNSEGPATPDAMHVNED</sequence>
<keyword evidence="3" id="KW-1185">Reference proteome</keyword>
<evidence type="ECO:0000313" key="3">
    <source>
        <dbReference type="Proteomes" id="UP000283895"/>
    </source>
</evidence>
<evidence type="ECO:0000313" key="2">
    <source>
        <dbReference type="EMBL" id="ROV90102.1"/>
    </source>
</evidence>
<accession>A0A423VGM8</accession>
<comment type="caution">
    <text evidence="2">The sequence shown here is derived from an EMBL/GenBank/DDBJ whole genome shotgun (WGS) entry which is preliminary data.</text>
</comment>